<feature type="domain" description="AAA+ ATPase" evidence="1">
    <location>
        <begin position="276"/>
        <end position="422"/>
    </location>
</feature>
<dbReference type="InterPro" id="IPR010730">
    <property type="entry name" value="HET"/>
</dbReference>
<dbReference type="OrthoDB" id="674604at2759"/>
<dbReference type="Pfam" id="PF00931">
    <property type="entry name" value="NB-ARC"/>
    <property type="match status" value="1"/>
</dbReference>
<protein>
    <submittedName>
        <fullName evidence="2">P-loop containing nucleoside triphosphate hydrolase protein</fullName>
    </submittedName>
</protein>
<gene>
    <name evidence="2" type="ORF">B0J11DRAFT_447636</name>
</gene>
<dbReference type="Proteomes" id="UP000700596">
    <property type="component" value="Unassembled WGS sequence"/>
</dbReference>
<sequence length="596" mass="67544">MRLLRFDHSEKLISADFRGKNTPQYAILSHRWGDNEVLFQDLGSDIYKEKDGYQKIKFCAKQAAQDQLEYFWIDTCCIDKWDRRELSKAINSMFRWYKNAARCYVFLSDVSVSTTAETLQLSDWEASFRNSEWFTRGWTLQELIAPVLVDFFSSEGRWLGDKTSLEPPIHEITGIPLKALQNCPLDEFSIAERKKWATNRKTKEEEDNVYCLLGILNVSMPISYGEGKEKAWKRLQDEEEASSNAPFIVPYSRNDHCVGREPQLAELEAKLFGHKQTTTIAIVGPGGTGKSQLALELVYRIRQESKSFSVFWVDAGDMDSLHQGYSSIAQKLDLPNWEDEKADIKALVKQHLSTKGAGQWLLIFDNTDDINLGSGGLPAAQGTNVVDYLPQSDLCSIVFTTTNYDTAERLASRNIVELGAMAPDTAQRMMENHLNTLALQSQQQDAKLLLKELSFLPLAIVQAAAYINTRGITLQEYRSILIRQEEEALERSSESSTDTLLEYGTKHSIATTLFISVDQIRQTSLLAANYLFLAASVDGKDIPLDLLEASSPHEREDAIKVLSSYALITRRPADFALDLHQLVHRTLREWLERRSG</sequence>
<reference evidence="2" key="1">
    <citation type="journal article" date="2021" name="Nat. Commun.">
        <title>Genetic determinants of endophytism in the Arabidopsis root mycobiome.</title>
        <authorList>
            <person name="Mesny F."/>
            <person name="Miyauchi S."/>
            <person name="Thiergart T."/>
            <person name="Pickel B."/>
            <person name="Atanasova L."/>
            <person name="Karlsson M."/>
            <person name="Huettel B."/>
            <person name="Barry K.W."/>
            <person name="Haridas S."/>
            <person name="Chen C."/>
            <person name="Bauer D."/>
            <person name="Andreopoulos W."/>
            <person name="Pangilinan J."/>
            <person name="LaButti K."/>
            <person name="Riley R."/>
            <person name="Lipzen A."/>
            <person name="Clum A."/>
            <person name="Drula E."/>
            <person name="Henrissat B."/>
            <person name="Kohler A."/>
            <person name="Grigoriev I.V."/>
            <person name="Martin F.M."/>
            <person name="Hacquard S."/>
        </authorList>
    </citation>
    <scope>NUCLEOTIDE SEQUENCE</scope>
    <source>
        <strain evidence="2">MPI-CAGE-CH-0243</strain>
    </source>
</reference>
<dbReference type="SMART" id="SM00382">
    <property type="entry name" value="AAA"/>
    <property type="match status" value="1"/>
</dbReference>
<comment type="caution">
    <text evidence="2">The sequence shown here is derived from an EMBL/GenBank/DDBJ whole genome shotgun (WGS) entry which is preliminary data.</text>
</comment>
<dbReference type="PANTHER" id="PTHR10622">
    <property type="entry name" value="HET DOMAIN-CONTAINING PROTEIN"/>
    <property type="match status" value="1"/>
</dbReference>
<evidence type="ECO:0000259" key="1">
    <source>
        <dbReference type="SMART" id="SM00382"/>
    </source>
</evidence>
<proteinExistence type="predicted"/>
<dbReference type="PANTHER" id="PTHR10622:SF11">
    <property type="entry name" value="HET-DOMAIN-CONTAINING PROTEIN"/>
    <property type="match status" value="1"/>
</dbReference>
<dbReference type="EMBL" id="JAGMWT010000024">
    <property type="protein sequence ID" value="KAH7111312.1"/>
    <property type="molecule type" value="Genomic_DNA"/>
</dbReference>
<dbReference type="InterPro" id="IPR002182">
    <property type="entry name" value="NB-ARC"/>
</dbReference>
<dbReference type="Pfam" id="PF06985">
    <property type="entry name" value="HET"/>
    <property type="match status" value="1"/>
</dbReference>
<name>A0A9P9D2N1_9PLEO</name>
<dbReference type="SUPFAM" id="SSF52540">
    <property type="entry name" value="P-loop containing nucleoside triphosphate hydrolases"/>
    <property type="match status" value="1"/>
</dbReference>
<evidence type="ECO:0000313" key="3">
    <source>
        <dbReference type="Proteomes" id="UP000700596"/>
    </source>
</evidence>
<keyword evidence="3" id="KW-1185">Reference proteome</keyword>
<dbReference type="InterPro" id="IPR003593">
    <property type="entry name" value="AAA+_ATPase"/>
</dbReference>
<keyword evidence="2" id="KW-0378">Hydrolase</keyword>
<organism evidence="2 3">
    <name type="scientific">Dendryphion nanum</name>
    <dbReference type="NCBI Taxonomy" id="256645"/>
    <lineage>
        <taxon>Eukaryota</taxon>
        <taxon>Fungi</taxon>
        <taxon>Dikarya</taxon>
        <taxon>Ascomycota</taxon>
        <taxon>Pezizomycotina</taxon>
        <taxon>Dothideomycetes</taxon>
        <taxon>Pleosporomycetidae</taxon>
        <taxon>Pleosporales</taxon>
        <taxon>Torulaceae</taxon>
        <taxon>Dendryphion</taxon>
    </lineage>
</organism>
<dbReference type="AlphaFoldDB" id="A0A9P9D2N1"/>
<dbReference type="Gene3D" id="3.40.50.300">
    <property type="entry name" value="P-loop containing nucleotide triphosphate hydrolases"/>
    <property type="match status" value="1"/>
</dbReference>
<dbReference type="InterPro" id="IPR027417">
    <property type="entry name" value="P-loop_NTPase"/>
</dbReference>
<accession>A0A9P9D2N1</accession>
<dbReference type="GO" id="GO:0016787">
    <property type="term" value="F:hydrolase activity"/>
    <property type="evidence" value="ECO:0007669"/>
    <property type="project" value="UniProtKB-KW"/>
</dbReference>
<dbReference type="GO" id="GO:0043531">
    <property type="term" value="F:ADP binding"/>
    <property type="evidence" value="ECO:0007669"/>
    <property type="project" value="InterPro"/>
</dbReference>
<evidence type="ECO:0000313" key="2">
    <source>
        <dbReference type="EMBL" id="KAH7111312.1"/>
    </source>
</evidence>